<accession>A0A4D4J9A6</accession>
<name>A0A4D4J9A6_9PSEU</name>
<protein>
    <submittedName>
        <fullName evidence="1">Uncharacterized protein</fullName>
    </submittedName>
</protein>
<dbReference type="Proteomes" id="UP000298860">
    <property type="component" value="Unassembled WGS sequence"/>
</dbReference>
<dbReference type="EMBL" id="BJFL01000021">
    <property type="protein sequence ID" value="GDY32134.1"/>
    <property type="molecule type" value="Genomic_DNA"/>
</dbReference>
<dbReference type="AlphaFoldDB" id="A0A4D4J9A6"/>
<evidence type="ECO:0000313" key="1">
    <source>
        <dbReference type="EMBL" id="GDY32134.1"/>
    </source>
</evidence>
<reference evidence="2" key="1">
    <citation type="submission" date="2019-04" db="EMBL/GenBank/DDBJ databases">
        <title>Draft genome sequence of Pseudonocardiaceae bacterium SL3-2-4.</title>
        <authorList>
            <person name="Ningsih F."/>
            <person name="Yokota A."/>
            <person name="Sakai Y."/>
            <person name="Nanatani K."/>
            <person name="Yabe S."/>
            <person name="Oetari A."/>
            <person name="Sjamsuridzal W."/>
        </authorList>
    </citation>
    <scope>NUCLEOTIDE SEQUENCE [LARGE SCALE GENOMIC DNA]</scope>
    <source>
        <strain evidence="2">SL3-2-4</strain>
    </source>
</reference>
<comment type="caution">
    <text evidence="1">The sequence shown here is derived from an EMBL/GenBank/DDBJ whole genome shotgun (WGS) entry which is preliminary data.</text>
</comment>
<gene>
    <name evidence="1" type="ORF">GTS_37670</name>
</gene>
<evidence type="ECO:0000313" key="2">
    <source>
        <dbReference type="Proteomes" id="UP000298860"/>
    </source>
</evidence>
<keyword evidence="2" id="KW-1185">Reference proteome</keyword>
<sequence>MARRDAAPVAARLINEGQRALRGDVEHRRRLITANAGALSGTYEAGYLERLHQEWPE</sequence>
<proteinExistence type="predicted"/>
<organism evidence="1 2">
    <name type="scientific">Gandjariella thermophila</name>
    <dbReference type="NCBI Taxonomy" id="1931992"/>
    <lineage>
        <taxon>Bacteria</taxon>
        <taxon>Bacillati</taxon>
        <taxon>Actinomycetota</taxon>
        <taxon>Actinomycetes</taxon>
        <taxon>Pseudonocardiales</taxon>
        <taxon>Pseudonocardiaceae</taxon>
        <taxon>Gandjariella</taxon>
    </lineage>
</organism>
<dbReference type="RefSeq" id="WP_153816559.1">
    <property type="nucleotide sequence ID" value="NZ_BJFL01000021.1"/>
</dbReference>